<evidence type="ECO:0000313" key="3">
    <source>
        <dbReference type="Proteomes" id="UP000215215"/>
    </source>
</evidence>
<dbReference type="Proteomes" id="UP000215215">
    <property type="component" value="Unassembled WGS sequence"/>
</dbReference>
<evidence type="ECO:0000259" key="1">
    <source>
        <dbReference type="Pfam" id="PF13643"/>
    </source>
</evidence>
<organism evidence="2 3">
    <name type="scientific">candidate division WOR-3 bacterium JGI_Cruoil_03_44_89</name>
    <dbReference type="NCBI Taxonomy" id="1973748"/>
    <lineage>
        <taxon>Bacteria</taxon>
        <taxon>Bacteria division WOR-3</taxon>
    </lineage>
</organism>
<feature type="domain" description="DUF4145" evidence="1">
    <location>
        <begin position="53"/>
        <end position="123"/>
    </location>
</feature>
<dbReference type="EMBL" id="NOZQ01000045">
    <property type="protein sequence ID" value="OYD16906.1"/>
    <property type="molecule type" value="Genomic_DNA"/>
</dbReference>
<name>A0A235BXI1_UNCW3</name>
<dbReference type="AlphaFoldDB" id="A0A235BXI1"/>
<comment type="caution">
    <text evidence="2">The sequence shown here is derived from an EMBL/GenBank/DDBJ whole genome shotgun (WGS) entry which is preliminary data.</text>
</comment>
<gene>
    <name evidence="2" type="ORF">CH333_02350</name>
</gene>
<reference evidence="2 3" key="1">
    <citation type="submission" date="2017-07" db="EMBL/GenBank/DDBJ databases">
        <title>Recovery of genomes from metagenomes via a dereplication, aggregation, and scoring strategy.</title>
        <authorList>
            <person name="Sieber C.M."/>
            <person name="Probst A.J."/>
            <person name="Sharrar A."/>
            <person name="Thomas B.C."/>
            <person name="Hess M."/>
            <person name="Tringe S.G."/>
            <person name="Banfield J.F."/>
        </authorList>
    </citation>
    <scope>NUCLEOTIDE SEQUENCE [LARGE SCALE GENOMIC DNA]</scope>
    <source>
        <strain evidence="2">JGI_Cruoil_03_44_89</strain>
    </source>
</reference>
<evidence type="ECO:0000313" key="2">
    <source>
        <dbReference type="EMBL" id="OYD16906.1"/>
    </source>
</evidence>
<sequence>MHLSYENIRSSDLHLFEGSIDIDSKIFYSVPTSFFVMDSRIPSVIRELITESEGCLKMNFLTGASACMRKAIYELTIIEKAKGKDYESKIKSLKSKYPSIDPELFDILSQIKDMTSDKIHEQSWDKWDSPYLKLIIETLKTILYEIYVAPKIKADRLNSIRRLKETLVKDKKGKEEK</sequence>
<accession>A0A235BXI1</accession>
<proteinExistence type="predicted"/>
<protein>
    <recommendedName>
        <fullName evidence="1">DUF4145 domain-containing protein</fullName>
    </recommendedName>
</protein>
<dbReference type="Pfam" id="PF13643">
    <property type="entry name" value="DUF4145"/>
    <property type="match status" value="1"/>
</dbReference>
<dbReference type="InterPro" id="IPR025285">
    <property type="entry name" value="DUF4145"/>
</dbReference>